<keyword evidence="8" id="KW-0132">Cell division</keyword>
<evidence type="ECO:0000256" key="13">
    <source>
        <dbReference type="RuleBase" id="RU003750"/>
    </source>
</evidence>
<feature type="compositionally biased region" description="Polar residues" evidence="14">
    <location>
        <begin position="624"/>
        <end position="642"/>
    </location>
</feature>
<sequence length="676" mass="76336">MEIDYLTTDHLVGFDKYKYSCKDTGPLSIYVMHPFWNWLVQFCPKWVAPNLMTFSGFLFAVLTFILFTWKDYYFYASDPDHPDFPSLPKWTFIAAAIFLFLAYTLDGIDGKQARRTGSSGPLGELFDHGLDSFTAGLITLAAYSLFGRGPKYSIIPFRMFFILWNVLFNFYLSHWEKYNTGVLFLPWGYDFSMWGTILAFLLGGVAGHESWQFILPGGITTGLMFEILLYSMALLTNVPVVLYNIYTSYKERTGYMRTFSEAIRPLVPVTIFFLITLSWILLSPSNILERDPRVIFFIISTIFSNLSCRLIVAQMSNTRCDIFNWLLVPASFCIIISILMKNPSFEVASTYILCLFTTVAHVHYGTCVIDIKTVLNNNKIEVKSKFDAEFRRFSVEKDLQARFEDFRSLLERLHRLRDIAFLVSYIDPSDQDLLPINNDDNLRRALLNAKPLLRVIIQRKGDSLEELNGYGTIKPRNLISSILGGTPGRTKTLAISNPHDFRQVSSIIDVDIVPETCRRVRLLKHGSDKPLGFYIRDGTSVRVTQSGLEKIPGIFISRLVPGGLAESTGLLAVNDEVLEVNGIEVAGKTLDQVTDMMVANSSNLIITVKPANQRTVAPVRRGSFSRNSQLSSGSQQSHTTGCSDPEDKYDQDEIVDLTGATTLDETHSSEDGILHL</sequence>
<dbReference type="InterPro" id="IPR043130">
    <property type="entry name" value="CDP-OH_PTrfase_TM_dom"/>
</dbReference>
<accession>A0A482VSE0</accession>
<keyword evidence="9 13" id="KW-0808">Transferase</keyword>
<dbReference type="SUPFAM" id="SSF50156">
    <property type="entry name" value="PDZ domain-like"/>
    <property type="match status" value="1"/>
</dbReference>
<keyword evidence="19" id="KW-1185">Reference proteome</keyword>
<keyword evidence="15" id="KW-0812">Transmembrane</keyword>
<dbReference type="OrthoDB" id="196717at2759"/>
<feature type="domain" description="PDZ" evidence="16">
    <location>
        <begin position="519"/>
        <end position="612"/>
    </location>
</feature>
<dbReference type="PROSITE" id="PS50106">
    <property type="entry name" value="PDZ"/>
    <property type="match status" value="1"/>
</dbReference>
<evidence type="ECO:0000256" key="7">
    <source>
        <dbReference type="ARBA" id="ARBA00022490"/>
    </source>
</evidence>
<dbReference type="PROSITE" id="PS51745">
    <property type="entry name" value="PB1"/>
    <property type="match status" value="1"/>
</dbReference>
<gene>
    <name evidence="18" type="ORF">BDFB_003353</name>
</gene>
<dbReference type="Pfam" id="PF00564">
    <property type="entry name" value="PB1"/>
    <property type="match status" value="1"/>
</dbReference>
<dbReference type="PANTHER" id="PTHR14102">
    <property type="entry name" value="PAR-6-RELATED"/>
    <property type="match status" value="1"/>
</dbReference>
<dbReference type="SUPFAM" id="SSF54277">
    <property type="entry name" value="CAD &amp; PB1 domains"/>
    <property type="match status" value="1"/>
</dbReference>
<dbReference type="GO" id="GO:0016780">
    <property type="term" value="F:phosphotransferase activity, for other substituted phosphate groups"/>
    <property type="evidence" value="ECO:0007669"/>
    <property type="project" value="InterPro"/>
</dbReference>
<keyword evidence="15" id="KW-1133">Transmembrane helix</keyword>
<proteinExistence type="inferred from homology"/>
<evidence type="ECO:0000256" key="5">
    <source>
        <dbReference type="ARBA" id="ARBA00022427"/>
    </source>
</evidence>
<dbReference type="Pfam" id="PF01066">
    <property type="entry name" value="CDP-OH_P_transf"/>
    <property type="match status" value="1"/>
</dbReference>
<keyword evidence="6" id="KW-1003">Cell membrane</keyword>
<dbReference type="PANTHER" id="PTHR14102:SF11">
    <property type="entry name" value="LD29223P"/>
    <property type="match status" value="1"/>
</dbReference>
<feature type="transmembrane region" description="Helical" evidence="15">
    <location>
        <begin position="322"/>
        <end position="340"/>
    </location>
</feature>
<evidence type="ECO:0000256" key="1">
    <source>
        <dbReference type="ARBA" id="ARBA00004236"/>
    </source>
</evidence>
<feature type="transmembrane region" description="Helical" evidence="15">
    <location>
        <begin position="89"/>
        <end position="108"/>
    </location>
</feature>
<dbReference type="FunFam" id="3.10.20.90:FF:000031">
    <property type="entry name" value="Partitioning defective 6 homolog alpha"/>
    <property type="match status" value="1"/>
</dbReference>
<dbReference type="SMART" id="SM00228">
    <property type="entry name" value="PDZ"/>
    <property type="match status" value="1"/>
</dbReference>
<dbReference type="FunFam" id="2.30.42.10:FF:000030">
    <property type="entry name" value="Partitioning defective 6 homolog beta"/>
    <property type="match status" value="1"/>
</dbReference>
<comment type="subcellular location">
    <subcellularLocation>
        <location evidence="2">Cell junction</location>
        <location evidence="2">Tight junction</location>
    </subcellularLocation>
    <subcellularLocation>
        <location evidence="1">Cell membrane</location>
    </subcellularLocation>
    <subcellularLocation>
        <location evidence="3">Cytoplasm</location>
    </subcellularLocation>
</comment>
<dbReference type="InterPro" id="IPR051741">
    <property type="entry name" value="PAR6_homolog"/>
</dbReference>
<evidence type="ECO:0000313" key="18">
    <source>
        <dbReference type="EMBL" id="RZC35643.1"/>
    </source>
</evidence>
<keyword evidence="12" id="KW-0131">Cell cycle</keyword>
<evidence type="ECO:0000256" key="4">
    <source>
        <dbReference type="ARBA" id="ARBA00008625"/>
    </source>
</evidence>
<keyword evidence="11 15" id="KW-0472">Membrane</keyword>
<organism evidence="18 19">
    <name type="scientific">Asbolus verrucosus</name>
    <name type="common">Desert ironclad beetle</name>
    <dbReference type="NCBI Taxonomy" id="1661398"/>
    <lineage>
        <taxon>Eukaryota</taxon>
        <taxon>Metazoa</taxon>
        <taxon>Ecdysozoa</taxon>
        <taxon>Arthropoda</taxon>
        <taxon>Hexapoda</taxon>
        <taxon>Insecta</taxon>
        <taxon>Pterygota</taxon>
        <taxon>Neoptera</taxon>
        <taxon>Endopterygota</taxon>
        <taxon>Coleoptera</taxon>
        <taxon>Polyphaga</taxon>
        <taxon>Cucujiformia</taxon>
        <taxon>Tenebrionidae</taxon>
        <taxon>Pimeliinae</taxon>
        <taxon>Asbolus</taxon>
    </lineage>
</organism>
<dbReference type="GO" id="GO:0008654">
    <property type="term" value="P:phospholipid biosynthetic process"/>
    <property type="evidence" value="ECO:0007669"/>
    <property type="project" value="InterPro"/>
</dbReference>
<reference evidence="18 19" key="1">
    <citation type="submission" date="2017-03" db="EMBL/GenBank/DDBJ databases">
        <title>Genome of the blue death feigning beetle - Asbolus verrucosus.</title>
        <authorList>
            <person name="Rider S.D."/>
        </authorList>
    </citation>
    <scope>NUCLEOTIDE SEQUENCE [LARGE SCALE GENOMIC DNA]</scope>
    <source>
        <strain evidence="18">Butters</strain>
        <tissue evidence="18">Head and leg muscle</tissue>
    </source>
</reference>
<dbReference type="PROSITE" id="PS00379">
    <property type="entry name" value="CDP_ALCOHOL_P_TRANSF"/>
    <property type="match status" value="1"/>
</dbReference>
<dbReference type="Pfam" id="PF00595">
    <property type="entry name" value="PDZ"/>
    <property type="match status" value="1"/>
</dbReference>
<comment type="caution">
    <text evidence="18">The sequence shown here is derived from an EMBL/GenBank/DDBJ whole genome shotgun (WGS) entry which is preliminary data.</text>
</comment>
<dbReference type="InterPro" id="IPR036034">
    <property type="entry name" value="PDZ_sf"/>
</dbReference>
<feature type="transmembrane region" description="Helical" evidence="15">
    <location>
        <begin position="152"/>
        <end position="172"/>
    </location>
</feature>
<evidence type="ECO:0000259" key="16">
    <source>
        <dbReference type="PROSITE" id="PS50106"/>
    </source>
</evidence>
<dbReference type="FunFam" id="1.20.120.1760:FF:000016">
    <property type="entry name" value="ethanolaminephosphotransferase 1"/>
    <property type="match status" value="1"/>
</dbReference>
<dbReference type="GO" id="GO:0005886">
    <property type="term" value="C:plasma membrane"/>
    <property type="evidence" value="ECO:0007669"/>
    <property type="project" value="UniProtKB-SubCell"/>
</dbReference>
<evidence type="ECO:0000256" key="12">
    <source>
        <dbReference type="ARBA" id="ARBA00023306"/>
    </source>
</evidence>
<dbReference type="GO" id="GO:0005737">
    <property type="term" value="C:cytoplasm"/>
    <property type="evidence" value="ECO:0007669"/>
    <property type="project" value="UniProtKB-SubCell"/>
</dbReference>
<evidence type="ECO:0000256" key="8">
    <source>
        <dbReference type="ARBA" id="ARBA00022618"/>
    </source>
</evidence>
<evidence type="ECO:0000256" key="3">
    <source>
        <dbReference type="ARBA" id="ARBA00004496"/>
    </source>
</evidence>
<dbReference type="Gene3D" id="1.20.120.1760">
    <property type="match status" value="1"/>
</dbReference>
<evidence type="ECO:0000256" key="10">
    <source>
        <dbReference type="ARBA" id="ARBA00022949"/>
    </source>
</evidence>
<name>A0A482VSE0_ASBVE</name>
<dbReference type="Proteomes" id="UP000292052">
    <property type="component" value="Unassembled WGS sequence"/>
</dbReference>
<evidence type="ECO:0000256" key="14">
    <source>
        <dbReference type="SAM" id="MobiDB-lite"/>
    </source>
</evidence>
<comment type="similarity">
    <text evidence="13">Belongs to the CDP-alcohol phosphatidyltransferase class-I family.</text>
</comment>
<feature type="transmembrane region" description="Helical" evidence="15">
    <location>
        <begin position="184"/>
        <end position="207"/>
    </location>
</feature>
<evidence type="ECO:0000259" key="17">
    <source>
        <dbReference type="PROSITE" id="PS51745"/>
    </source>
</evidence>
<dbReference type="GO" id="GO:0051301">
    <property type="term" value="P:cell division"/>
    <property type="evidence" value="ECO:0007669"/>
    <property type="project" value="UniProtKB-KW"/>
</dbReference>
<keyword evidence="5" id="KW-0796">Tight junction</keyword>
<feature type="transmembrane region" description="Helical" evidence="15">
    <location>
        <begin position="266"/>
        <end position="282"/>
    </location>
</feature>
<dbReference type="InterPro" id="IPR048254">
    <property type="entry name" value="CDP_ALCOHOL_P_TRANSF_CS"/>
</dbReference>
<feature type="domain" description="PB1" evidence="17">
    <location>
        <begin position="379"/>
        <end position="460"/>
    </location>
</feature>
<feature type="transmembrane region" description="Helical" evidence="15">
    <location>
        <begin position="51"/>
        <end position="69"/>
    </location>
</feature>
<dbReference type="GO" id="GO:0007098">
    <property type="term" value="P:centrosome cycle"/>
    <property type="evidence" value="ECO:0007669"/>
    <property type="project" value="TreeGrafter"/>
</dbReference>
<dbReference type="InterPro" id="IPR000270">
    <property type="entry name" value="PB1_dom"/>
</dbReference>
<feature type="transmembrane region" description="Helical" evidence="15">
    <location>
        <begin position="294"/>
        <end position="313"/>
    </location>
</feature>
<evidence type="ECO:0000256" key="11">
    <source>
        <dbReference type="ARBA" id="ARBA00023136"/>
    </source>
</evidence>
<dbReference type="Gene3D" id="2.30.42.10">
    <property type="match status" value="1"/>
</dbReference>
<feature type="transmembrane region" description="Helical" evidence="15">
    <location>
        <begin position="227"/>
        <end position="246"/>
    </location>
</feature>
<dbReference type="InterPro" id="IPR001478">
    <property type="entry name" value="PDZ"/>
</dbReference>
<dbReference type="SMART" id="SM00666">
    <property type="entry name" value="PB1"/>
    <property type="match status" value="1"/>
</dbReference>
<dbReference type="STRING" id="1661398.A0A482VSE0"/>
<evidence type="ECO:0000313" key="19">
    <source>
        <dbReference type="Proteomes" id="UP000292052"/>
    </source>
</evidence>
<dbReference type="InterPro" id="IPR000462">
    <property type="entry name" value="CDP-OH_P_trans"/>
</dbReference>
<protein>
    <submittedName>
        <fullName evidence="18">Ethanolaminephosphotransferase 1-like</fullName>
    </submittedName>
</protein>
<evidence type="ECO:0000256" key="6">
    <source>
        <dbReference type="ARBA" id="ARBA00022475"/>
    </source>
</evidence>
<dbReference type="GO" id="GO:0005923">
    <property type="term" value="C:bicellular tight junction"/>
    <property type="evidence" value="ECO:0007669"/>
    <property type="project" value="UniProtKB-SubCell"/>
</dbReference>
<keyword evidence="10" id="KW-0965">Cell junction</keyword>
<evidence type="ECO:0000256" key="15">
    <source>
        <dbReference type="SAM" id="Phobius"/>
    </source>
</evidence>
<dbReference type="Gene3D" id="3.10.20.90">
    <property type="entry name" value="Phosphatidylinositol 3-kinase Catalytic Subunit, Chain A, domain 1"/>
    <property type="match status" value="1"/>
</dbReference>
<feature type="region of interest" description="Disordered" evidence="14">
    <location>
        <begin position="617"/>
        <end position="649"/>
    </location>
</feature>
<dbReference type="EMBL" id="QDEB01069228">
    <property type="protein sequence ID" value="RZC35643.1"/>
    <property type="molecule type" value="Genomic_DNA"/>
</dbReference>
<evidence type="ECO:0000256" key="9">
    <source>
        <dbReference type="ARBA" id="ARBA00022679"/>
    </source>
</evidence>
<dbReference type="InterPro" id="IPR053793">
    <property type="entry name" value="PB1-like"/>
</dbReference>
<evidence type="ECO:0000256" key="2">
    <source>
        <dbReference type="ARBA" id="ARBA00004435"/>
    </source>
</evidence>
<dbReference type="CDD" id="cd06718">
    <property type="entry name" value="PDZ_Par6-like"/>
    <property type="match status" value="1"/>
</dbReference>
<dbReference type="AlphaFoldDB" id="A0A482VSE0"/>
<keyword evidence="7" id="KW-0963">Cytoplasm</keyword>
<feature type="transmembrane region" description="Helical" evidence="15">
    <location>
        <begin position="129"/>
        <end position="146"/>
    </location>
</feature>
<comment type="similarity">
    <text evidence="4">Belongs to the PAR6 family.</text>
</comment>